<keyword evidence="2" id="KW-0808">Transferase</keyword>
<comment type="caution">
    <text evidence="3">The sequence shown here is derived from an EMBL/GenBank/DDBJ whole genome shotgun (WGS) entry which is preliminary data.</text>
</comment>
<sequence length="292" mass="31341">MTPSPLERYDRAATRSSAVVIGEYSTSFGLAVRLLPRATRQHIRNVYALVRLADEIVDGVAAAAGVPVKRIAAALDDLERDTAAAMATGWSTNLVVHAFAVTARTVGIEQEIVTPFFTSMRMDLERTTHTDDTFATYVDGSAEVVGLMCLRAFTAAGRPRTAEQLAVLETGARRLGAAFQKVNFLRDLAADADGLGRSYFPGVDVARLDESTKRRLVADVDADLEAAAAALPLLEPGPRRAVALAHGLFAALNDRIRATPAATLRTTRIRVPDPVKARLAVLAVAGRLPRDR</sequence>
<gene>
    <name evidence="3" type="ORF">CLV52_0425</name>
</gene>
<evidence type="ECO:0000313" key="4">
    <source>
        <dbReference type="Proteomes" id="UP000295344"/>
    </source>
</evidence>
<protein>
    <submittedName>
        <fullName evidence="3">Phytoene/squalene synthetase</fullName>
    </submittedName>
</protein>
<dbReference type="InterPro" id="IPR019845">
    <property type="entry name" value="Squalene/phytoene_synthase_CS"/>
</dbReference>
<dbReference type="Gene3D" id="1.10.600.10">
    <property type="entry name" value="Farnesyl Diphosphate Synthase"/>
    <property type="match status" value="1"/>
</dbReference>
<proteinExistence type="predicted"/>
<dbReference type="InterPro" id="IPR002060">
    <property type="entry name" value="Squ/phyt_synthse"/>
</dbReference>
<organism evidence="3 4">
    <name type="scientific">Amnibacterium kyonggiense</name>
    <dbReference type="NCBI Taxonomy" id="595671"/>
    <lineage>
        <taxon>Bacteria</taxon>
        <taxon>Bacillati</taxon>
        <taxon>Actinomycetota</taxon>
        <taxon>Actinomycetes</taxon>
        <taxon>Micrococcales</taxon>
        <taxon>Microbacteriaceae</taxon>
        <taxon>Amnibacterium</taxon>
    </lineage>
</organism>
<comment type="pathway">
    <text evidence="1">Carotenoid biosynthesis; phytoene biosynthesis.</text>
</comment>
<dbReference type="UniPathway" id="UPA00799"/>
<reference evidence="3 4" key="1">
    <citation type="submission" date="2019-03" db="EMBL/GenBank/DDBJ databases">
        <title>Genomic Encyclopedia of Archaeal and Bacterial Type Strains, Phase II (KMG-II): from individual species to whole genera.</title>
        <authorList>
            <person name="Goeker M."/>
        </authorList>
    </citation>
    <scope>NUCLEOTIDE SEQUENCE [LARGE SCALE GENOMIC DNA]</scope>
    <source>
        <strain evidence="3 4">DSM 24782</strain>
    </source>
</reference>
<dbReference type="InterPro" id="IPR008949">
    <property type="entry name" value="Isoprenoid_synthase_dom_sf"/>
</dbReference>
<dbReference type="RefSeq" id="WP_162850679.1">
    <property type="nucleotide sequence ID" value="NZ_BAAARP010000001.1"/>
</dbReference>
<dbReference type="PROSITE" id="PS01045">
    <property type="entry name" value="SQUALEN_PHYTOEN_SYN_2"/>
    <property type="match status" value="1"/>
</dbReference>
<dbReference type="EMBL" id="SOAM01000001">
    <property type="protein sequence ID" value="TDS79879.1"/>
    <property type="molecule type" value="Genomic_DNA"/>
</dbReference>
<dbReference type="AlphaFoldDB" id="A0A4R7FQK0"/>
<dbReference type="InterPro" id="IPR044843">
    <property type="entry name" value="Trans_IPPS_bact-type"/>
</dbReference>
<dbReference type="SFLD" id="SFLDG01018">
    <property type="entry name" value="Squalene/Phytoene_Synthase_Lik"/>
    <property type="match status" value="1"/>
</dbReference>
<dbReference type="PANTHER" id="PTHR31480">
    <property type="entry name" value="BIFUNCTIONAL LYCOPENE CYCLASE/PHYTOENE SYNTHASE"/>
    <property type="match status" value="1"/>
</dbReference>
<dbReference type="SUPFAM" id="SSF48576">
    <property type="entry name" value="Terpenoid synthases"/>
    <property type="match status" value="1"/>
</dbReference>
<name>A0A4R7FQK0_9MICO</name>
<dbReference type="Pfam" id="PF00494">
    <property type="entry name" value="SQS_PSY"/>
    <property type="match status" value="1"/>
</dbReference>
<evidence type="ECO:0000256" key="2">
    <source>
        <dbReference type="ARBA" id="ARBA00022679"/>
    </source>
</evidence>
<dbReference type="SFLD" id="SFLDG01212">
    <property type="entry name" value="Phytoene_synthase_like"/>
    <property type="match status" value="1"/>
</dbReference>
<evidence type="ECO:0000313" key="3">
    <source>
        <dbReference type="EMBL" id="TDS79879.1"/>
    </source>
</evidence>
<keyword evidence="4" id="KW-1185">Reference proteome</keyword>
<accession>A0A4R7FQK0</accession>
<dbReference type="SFLD" id="SFLDS00005">
    <property type="entry name" value="Isoprenoid_Synthase_Type_I"/>
    <property type="match status" value="1"/>
</dbReference>
<evidence type="ECO:0000256" key="1">
    <source>
        <dbReference type="ARBA" id="ARBA00004684"/>
    </source>
</evidence>
<dbReference type="GO" id="GO:0004311">
    <property type="term" value="F:geranylgeranyl diphosphate synthase activity"/>
    <property type="evidence" value="ECO:0007669"/>
    <property type="project" value="InterPro"/>
</dbReference>
<dbReference type="Proteomes" id="UP000295344">
    <property type="component" value="Unassembled WGS sequence"/>
</dbReference>
<dbReference type="GO" id="GO:0008299">
    <property type="term" value="P:isoprenoid biosynthetic process"/>
    <property type="evidence" value="ECO:0007669"/>
    <property type="project" value="UniProtKB-ARBA"/>
</dbReference>